<dbReference type="InterPro" id="IPR003593">
    <property type="entry name" value="AAA+_ATPase"/>
</dbReference>
<proteinExistence type="predicted"/>
<dbReference type="PROSITE" id="PS50045">
    <property type="entry name" value="SIGMA54_INTERACT_4"/>
    <property type="match status" value="1"/>
</dbReference>
<evidence type="ECO:0000256" key="5">
    <source>
        <dbReference type="ARBA" id="ARBA00023163"/>
    </source>
</evidence>
<dbReference type="InterPro" id="IPR025662">
    <property type="entry name" value="Sigma_54_int_dom_ATP-bd_1"/>
</dbReference>
<dbReference type="InterPro" id="IPR001789">
    <property type="entry name" value="Sig_transdc_resp-reg_receiver"/>
</dbReference>
<dbReference type="Gene3D" id="1.10.10.60">
    <property type="entry name" value="Homeodomain-like"/>
    <property type="match status" value="1"/>
</dbReference>
<dbReference type="SMART" id="SM00382">
    <property type="entry name" value="AAA"/>
    <property type="match status" value="1"/>
</dbReference>
<feature type="modified residue" description="4-aspartylphosphate" evidence="6">
    <location>
        <position position="56"/>
    </location>
</feature>
<dbReference type="KEGG" id="dat:HRM2_27760"/>
<reference evidence="9 10" key="1">
    <citation type="journal article" date="2009" name="Environ. Microbiol.">
        <title>Genome sequence of Desulfobacterium autotrophicum HRM2, a marine sulfate reducer oxidizing organic carbon completely to carbon dioxide.</title>
        <authorList>
            <person name="Strittmatter A.W."/>
            <person name="Liesegang H."/>
            <person name="Rabus R."/>
            <person name="Decker I."/>
            <person name="Amann J."/>
            <person name="Andres S."/>
            <person name="Henne A."/>
            <person name="Fricke W.F."/>
            <person name="Martinez-Arias R."/>
            <person name="Bartels D."/>
            <person name="Goesmann A."/>
            <person name="Krause L."/>
            <person name="Puehler A."/>
            <person name="Klenk H.P."/>
            <person name="Richter M."/>
            <person name="Schuler M."/>
            <person name="Gloeckner F.O."/>
            <person name="Meyerdierks A."/>
            <person name="Gottschalk G."/>
            <person name="Amann R."/>
        </authorList>
    </citation>
    <scope>NUCLEOTIDE SEQUENCE [LARGE SCALE GENOMIC DNA]</scope>
    <source>
        <strain evidence="10">ATCC 43914 / DSM 3382 / HRM2</strain>
    </source>
</reference>
<dbReference type="FunFam" id="3.40.50.300:FF:000006">
    <property type="entry name" value="DNA-binding transcriptional regulator NtrC"/>
    <property type="match status" value="1"/>
</dbReference>
<evidence type="ECO:0000259" key="8">
    <source>
        <dbReference type="PROSITE" id="PS50110"/>
    </source>
</evidence>
<dbReference type="InterPro" id="IPR025943">
    <property type="entry name" value="Sigma_54_int_dom_ATP-bd_2"/>
</dbReference>
<dbReference type="Pfam" id="PF25601">
    <property type="entry name" value="AAA_lid_14"/>
    <property type="match status" value="1"/>
</dbReference>
<accession>C0QJ53</accession>
<dbReference type="SUPFAM" id="SSF46689">
    <property type="entry name" value="Homeodomain-like"/>
    <property type="match status" value="1"/>
</dbReference>
<evidence type="ECO:0000256" key="6">
    <source>
        <dbReference type="PROSITE-ProRule" id="PRU00169"/>
    </source>
</evidence>
<keyword evidence="3" id="KW-0805">Transcription regulation</keyword>
<dbReference type="InterPro" id="IPR002078">
    <property type="entry name" value="Sigma_54_int"/>
</dbReference>
<dbReference type="Gene3D" id="1.10.8.60">
    <property type="match status" value="1"/>
</dbReference>
<dbReference type="InterPro" id="IPR058031">
    <property type="entry name" value="AAA_lid_NorR"/>
</dbReference>
<dbReference type="HOGENOM" id="CLU_000445_0_6_7"/>
<dbReference type="EMBL" id="CP001087">
    <property type="protein sequence ID" value="ACN15866.1"/>
    <property type="molecule type" value="Genomic_DNA"/>
</dbReference>
<dbReference type="PRINTS" id="PR01590">
    <property type="entry name" value="HTHFIS"/>
</dbReference>
<keyword evidence="5" id="KW-0804">Transcription</keyword>
<dbReference type="GO" id="GO:0000160">
    <property type="term" value="P:phosphorelay signal transduction system"/>
    <property type="evidence" value="ECO:0007669"/>
    <property type="project" value="InterPro"/>
</dbReference>
<dbReference type="PROSITE" id="PS00676">
    <property type="entry name" value="SIGMA54_INTERACT_2"/>
    <property type="match status" value="1"/>
</dbReference>
<organism evidence="9 10">
    <name type="scientific">Desulforapulum autotrophicum (strain ATCC 43914 / DSM 3382 / VKM B-1955 / HRM2)</name>
    <name type="common">Desulfobacterium autotrophicum</name>
    <dbReference type="NCBI Taxonomy" id="177437"/>
    <lineage>
        <taxon>Bacteria</taxon>
        <taxon>Pseudomonadati</taxon>
        <taxon>Thermodesulfobacteriota</taxon>
        <taxon>Desulfobacteria</taxon>
        <taxon>Desulfobacterales</taxon>
        <taxon>Desulfobacteraceae</taxon>
        <taxon>Desulforapulum</taxon>
    </lineage>
</organism>
<dbReference type="GO" id="GO:0006355">
    <property type="term" value="P:regulation of DNA-templated transcription"/>
    <property type="evidence" value="ECO:0007669"/>
    <property type="project" value="InterPro"/>
</dbReference>
<dbReference type="GO" id="GO:0043565">
    <property type="term" value="F:sequence-specific DNA binding"/>
    <property type="evidence" value="ECO:0007669"/>
    <property type="project" value="InterPro"/>
</dbReference>
<protein>
    <submittedName>
        <fullName evidence="9">Sigma-54 dependent two component DNA-binding response regulator (Fis family protein)</fullName>
    </submittedName>
</protein>
<dbReference type="InterPro" id="IPR009057">
    <property type="entry name" value="Homeodomain-like_sf"/>
</dbReference>
<dbReference type="OrthoDB" id="9814761at2"/>
<evidence type="ECO:0000256" key="1">
    <source>
        <dbReference type="ARBA" id="ARBA00022741"/>
    </source>
</evidence>
<dbReference type="SUPFAM" id="SSF52172">
    <property type="entry name" value="CheY-like"/>
    <property type="match status" value="1"/>
</dbReference>
<gene>
    <name evidence="9" type="ordered locus">HRM2_27760</name>
</gene>
<name>C0QJ53_DESAH</name>
<dbReference type="Pfam" id="PF02954">
    <property type="entry name" value="HTH_8"/>
    <property type="match status" value="1"/>
</dbReference>
<dbReference type="Gene3D" id="3.40.50.2300">
    <property type="match status" value="1"/>
</dbReference>
<dbReference type="PROSITE" id="PS50110">
    <property type="entry name" value="RESPONSE_REGULATORY"/>
    <property type="match status" value="1"/>
</dbReference>
<keyword evidence="4 9" id="KW-0238">DNA-binding</keyword>
<dbReference type="Pfam" id="PF00072">
    <property type="entry name" value="Response_reg"/>
    <property type="match status" value="1"/>
</dbReference>
<evidence type="ECO:0000313" key="10">
    <source>
        <dbReference type="Proteomes" id="UP000000442"/>
    </source>
</evidence>
<dbReference type="PROSITE" id="PS00675">
    <property type="entry name" value="SIGMA54_INTERACT_1"/>
    <property type="match status" value="1"/>
</dbReference>
<keyword evidence="6" id="KW-0597">Phosphoprotein</keyword>
<evidence type="ECO:0000313" key="9">
    <source>
        <dbReference type="EMBL" id="ACN15866.1"/>
    </source>
</evidence>
<keyword evidence="10" id="KW-1185">Reference proteome</keyword>
<keyword evidence="2" id="KW-0067">ATP-binding</keyword>
<keyword evidence="1" id="KW-0547">Nucleotide-binding</keyword>
<dbReference type="PANTHER" id="PTHR32071:SF113">
    <property type="entry name" value="ALGINATE BIOSYNTHESIS TRANSCRIPTIONAL REGULATORY PROTEIN ALGB"/>
    <property type="match status" value="1"/>
</dbReference>
<evidence type="ECO:0000259" key="7">
    <source>
        <dbReference type="PROSITE" id="PS50045"/>
    </source>
</evidence>
<evidence type="ECO:0000256" key="2">
    <source>
        <dbReference type="ARBA" id="ARBA00022840"/>
    </source>
</evidence>
<dbReference type="PROSITE" id="PS00688">
    <property type="entry name" value="SIGMA54_INTERACT_3"/>
    <property type="match status" value="1"/>
</dbReference>
<feature type="domain" description="Response regulatory" evidence="8">
    <location>
        <begin position="7"/>
        <end position="121"/>
    </location>
</feature>
<evidence type="ECO:0000256" key="4">
    <source>
        <dbReference type="ARBA" id="ARBA00023125"/>
    </source>
</evidence>
<dbReference type="InterPro" id="IPR025944">
    <property type="entry name" value="Sigma_54_int_dom_CS"/>
</dbReference>
<dbReference type="InterPro" id="IPR002197">
    <property type="entry name" value="HTH_Fis"/>
</dbReference>
<dbReference type="STRING" id="177437.HRM2_27760"/>
<dbReference type="AlphaFoldDB" id="C0QJ53"/>
<dbReference type="Pfam" id="PF00158">
    <property type="entry name" value="Sigma54_activat"/>
    <property type="match status" value="1"/>
</dbReference>
<dbReference type="GO" id="GO:0005524">
    <property type="term" value="F:ATP binding"/>
    <property type="evidence" value="ECO:0007669"/>
    <property type="project" value="UniProtKB-KW"/>
</dbReference>
<evidence type="ECO:0000256" key="3">
    <source>
        <dbReference type="ARBA" id="ARBA00023015"/>
    </source>
</evidence>
<dbReference type="Proteomes" id="UP000000442">
    <property type="component" value="Chromosome"/>
</dbReference>
<sequence length="467" mass="51717">MASAVPKILVVDDELSMREFLEVLLVQEGYDVSLANNGKQAVALIEKHSFDLVLSDIRLGDLTGLDVLRAAKKKDSETVVVLISAYSTTEIAVEAMNEGAFDFVPKPFDNSELKATLGKALELKLSGDKKTSPSTQPEIHLHFGKIIGNSPGMMRIYDMINQVAKTKTNVLISGESGTGKELIARAIHDMSDRCDHPFVVVNCGGIPETLIESEFFGHVKGAFTGAVAEKKGLFEAAHTGTIFLDEIGELPPMLQVKLLRAVQETVVKPVGGTREITVDVRIISATNKRLEEEVIDGNFREDLFFRLNVIPLKVPPLRDRKGDVQLLANFFTEKYARTMGKDISKLSSYAIDFLNKYSFPGNVRELENLIERSVALSSTNIILPESLSISMHKKRRWIEGIKGCRYDLDDVAQGVDLDKILLTIEDAYLKKAMELAGGYKNKAAELLGLSLRSIRYRLSKQEEGEEK</sequence>
<dbReference type="SUPFAM" id="SSF52540">
    <property type="entry name" value="P-loop containing nucleoside triphosphate hydrolases"/>
    <property type="match status" value="1"/>
</dbReference>
<dbReference type="Gene3D" id="3.40.50.300">
    <property type="entry name" value="P-loop containing nucleotide triphosphate hydrolases"/>
    <property type="match status" value="1"/>
</dbReference>
<dbReference type="InterPro" id="IPR027417">
    <property type="entry name" value="P-loop_NTPase"/>
</dbReference>
<dbReference type="PANTHER" id="PTHR32071">
    <property type="entry name" value="TRANSCRIPTIONAL REGULATORY PROTEIN"/>
    <property type="match status" value="1"/>
</dbReference>
<dbReference type="eggNOG" id="COG2204">
    <property type="taxonomic scope" value="Bacteria"/>
</dbReference>
<dbReference type="RefSeq" id="WP_015904629.1">
    <property type="nucleotide sequence ID" value="NC_012108.1"/>
</dbReference>
<dbReference type="SMART" id="SM00448">
    <property type="entry name" value="REC"/>
    <property type="match status" value="1"/>
</dbReference>
<dbReference type="InterPro" id="IPR011006">
    <property type="entry name" value="CheY-like_superfamily"/>
</dbReference>
<dbReference type="CDD" id="cd00009">
    <property type="entry name" value="AAA"/>
    <property type="match status" value="1"/>
</dbReference>
<feature type="domain" description="Sigma-54 factor interaction" evidence="7">
    <location>
        <begin position="146"/>
        <end position="375"/>
    </location>
</feature>